<feature type="transmembrane region" description="Helical" evidence="6">
    <location>
        <begin position="229"/>
        <end position="250"/>
    </location>
</feature>
<reference evidence="8 9" key="1">
    <citation type="submission" date="2021-02" db="EMBL/GenBank/DDBJ databases">
        <title>Alicyclobacillus curvatus sp. nov. and Alicyclobacillus mengziensis sp. nov., two acidophilic bacteria isolated from acid mine drainage.</title>
        <authorList>
            <person name="Huang Y."/>
        </authorList>
    </citation>
    <scope>NUCLEOTIDE SEQUENCE [LARGE SCALE GENOMIC DNA]</scope>
    <source>
        <strain evidence="8 9">S30H14</strain>
    </source>
</reference>
<keyword evidence="4 6" id="KW-1133">Transmembrane helix</keyword>
<evidence type="ECO:0000256" key="1">
    <source>
        <dbReference type="ARBA" id="ARBA00004651"/>
    </source>
</evidence>
<dbReference type="InterPro" id="IPR036259">
    <property type="entry name" value="MFS_trans_sf"/>
</dbReference>
<dbReference type="EMBL" id="CP071182">
    <property type="protein sequence ID" value="QSO46445.1"/>
    <property type="molecule type" value="Genomic_DNA"/>
</dbReference>
<proteinExistence type="predicted"/>
<accession>A0A9X7Z6N7</accession>
<feature type="transmembrane region" description="Helical" evidence="6">
    <location>
        <begin position="328"/>
        <end position="353"/>
    </location>
</feature>
<sequence length="430" mass="46374">MSRGRVRWSIAAVLFIGVLINYFDRTNMSVATKPMMSEFHLTTGQMGVLMSSFAWSYALLQIPIGALLDRVGVKWLMRIGTILWSLATFMTAMVSGMGLIILSRILLGAAEGPAFPGASKATGYWFPMRERGIATSAFDGAAKFSNVIGAPLVAWSVTVWGWRGGFWLTGILSLIYAVIYWVWYRDPKEHPRLSQAEREYIEEGGAQDEGAVEGGVGRNLAFLLGQRKVWGLTIGFAAYGYSFYLFLTWLPGYLEKQMHMSVLKSSGYVAIPWLIATITDFLIGGFLVDWLVKKGYNSSRVRKTLFVIGLILGLAVGGAAFTTNANVAIIYISIALGGLAFAAPIGWSIPSIIAPKGTVGTVGSIMNFVNNLMGIAAPIVTGYIAGGTGSFADGFVVAAVALVVGIVSFIVLLGRIEPIKTPYENGPTTR</sequence>
<name>A0A9X7Z6N7_9BACL</name>
<keyword evidence="3 6" id="KW-0812">Transmembrane</keyword>
<feature type="transmembrane region" description="Helical" evidence="6">
    <location>
        <begin position="43"/>
        <end position="60"/>
    </location>
</feature>
<dbReference type="GO" id="GO:0005886">
    <property type="term" value="C:plasma membrane"/>
    <property type="evidence" value="ECO:0007669"/>
    <property type="project" value="UniProtKB-SubCell"/>
</dbReference>
<feature type="transmembrane region" description="Helical" evidence="6">
    <location>
        <begin position="270"/>
        <end position="292"/>
    </location>
</feature>
<dbReference type="Gene3D" id="1.20.1250.20">
    <property type="entry name" value="MFS general substrate transporter like domains"/>
    <property type="match status" value="2"/>
</dbReference>
<gene>
    <name evidence="8" type="ORF">JZ786_18510</name>
</gene>
<dbReference type="PANTHER" id="PTHR11662">
    <property type="entry name" value="SOLUTE CARRIER FAMILY 17"/>
    <property type="match status" value="1"/>
</dbReference>
<feature type="transmembrane region" description="Helical" evidence="6">
    <location>
        <begin position="81"/>
        <end position="107"/>
    </location>
</feature>
<organism evidence="8 9">
    <name type="scientific">Alicyclobacillus mengziensis</name>
    <dbReference type="NCBI Taxonomy" id="2931921"/>
    <lineage>
        <taxon>Bacteria</taxon>
        <taxon>Bacillati</taxon>
        <taxon>Bacillota</taxon>
        <taxon>Bacilli</taxon>
        <taxon>Bacillales</taxon>
        <taxon>Alicyclobacillaceae</taxon>
        <taxon>Alicyclobacillus</taxon>
    </lineage>
</organism>
<dbReference type="PROSITE" id="PS50850">
    <property type="entry name" value="MFS"/>
    <property type="match status" value="1"/>
</dbReference>
<keyword evidence="9" id="KW-1185">Reference proteome</keyword>
<evidence type="ECO:0000256" key="2">
    <source>
        <dbReference type="ARBA" id="ARBA00022448"/>
    </source>
</evidence>
<dbReference type="Proteomes" id="UP000663505">
    <property type="component" value="Chromosome"/>
</dbReference>
<keyword evidence="5 6" id="KW-0472">Membrane</keyword>
<feature type="domain" description="Major facilitator superfamily (MFS) profile" evidence="7">
    <location>
        <begin position="10"/>
        <end position="417"/>
    </location>
</feature>
<dbReference type="GO" id="GO:0022857">
    <property type="term" value="F:transmembrane transporter activity"/>
    <property type="evidence" value="ECO:0007669"/>
    <property type="project" value="InterPro"/>
</dbReference>
<feature type="transmembrane region" description="Helical" evidence="6">
    <location>
        <begin position="7"/>
        <end position="23"/>
    </location>
</feature>
<evidence type="ECO:0000256" key="5">
    <source>
        <dbReference type="ARBA" id="ARBA00023136"/>
    </source>
</evidence>
<evidence type="ECO:0000313" key="9">
    <source>
        <dbReference type="Proteomes" id="UP000663505"/>
    </source>
</evidence>
<evidence type="ECO:0000259" key="7">
    <source>
        <dbReference type="PROSITE" id="PS50850"/>
    </source>
</evidence>
<dbReference type="Pfam" id="PF07690">
    <property type="entry name" value="MFS_1"/>
    <property type="match status" value="1"/>
</dbReference>
<dbReference type="AlphaFoldDB" id="A0A9X7Z6N7"/>
<dbReference type="CDD" id="cd17319">
    <property type="entry name" value="MFS_ExuT_GudP_like"/>
    <property type="match status" value="1"/>
</dbReference>
<dbReference type="KEGG" id="afx:JZ786_18510"/>
<dbReference type="InterPro" id="IPR020846">
    <property type="entry name" value="MFS_dom"/>
</dbReference>
<dbReference type="InterPro" id="IPR011701">
    <property type="entry name" value="MFS"/>
</dbReference>
<dbReference type="PANTHER" id="PTHR11662:SF399">
    <property type="entry name" value="FI19708P1-RELATED"/>
    <property type="match status" value="1"/>
</dbReference>
<evidence type="ECO:0000256" key="6">
    <source>
        <dbReference type="SAM" id="Phobius"/>
    </source>
</evidence>
<comment type="subcellular location">
    <subcellularLocation>
        <location evidence="1">Cell membrane</location>
        <topology evidence="1">Multi-pass membrane protein</topology>
    </subcellularLocation>
</comment>
<dbReference type="RefSeq" id="WP_206655814.1">
    <property type="nucleotide sequence ID" value="NZ_CP071182.1"/>
</dbReference>
<keyword evidence="2" id="KW-0813">Transport</keyword>
<feature type="transmembrane region" description="Helical" evidence="6">
    <location>
        <begin position="365"/>
        <end position="385"/>
    </location>
</feature>
<protein>
    <submittedName>
        <fullName evidence="8">MFS transporter</fullName>
    </submittedName>
</protein>
<dbReference type="InterPro" id="IPR050382">
    <property type="entry name" value="MFS_Na/Anion_cotransporter"/>
</dbReference>
<feature type="transmembrane region" description="Helical" evidence="6">
    <location>
        <begin position="304"/>
        <end position="322"/>
    </location>
</feature>
<feature type="transmembrane region" description="Helical" evidence="6">
    <location>
        <begin position="391"/>
        <end position="413"/>
    </location>
</feature>
<dbReference type="SUPFAM" id="SSF103473">
    <property type="entry name" value="MFS general substrate transporter"/>
    <property type="match status" value="1"/>
</dbReference>
<evidence type="ECO:0000256" key="3">
    <source>
        <dbReference type="ARBA" id="ARBA00022692"/>
    </source>
</evidence>
<feature type="transmembrane region" description="Helical" evidence="6">
    <location>
        <begin position="165"/>
        <end position="184"/>
    </location>
</feature>
<evidence type="ECO:0000256" key="4">
    <source>
        <dbReference type="ARBA" id="ARBA00022989"/>
    </source>
</evidence>
<evidence type="ECO:0000313" key="8">
    <source>
        <dbReference type="EMBL" id="QSO46445.1"/>
    </source>
</evidence>